<feature type="compositionally biased region" description="Polar residues" evidence="1">
    <location>
        <begin position="100"/>
        <end position="109"/>
    </location>
</feature>
<dbReference type="RefSeq" id="XP_058982859.1">
    <property type="nucleotide sequence ID" value="XM_059126876.1"/>
</dbReference>
<feature type="compositionally biased region" description="Polar residues" evidence="1">
    <location>
        <begin position="215"/>
        <end position="229"/>
    </location>
</feature>
<protein>
    <submittedName>
        <fullName evidence="3">Uncharacterized protein LOC131804271</fullName>
    </submittedName>
</protein>
<proteinExistence type="predicted"/>
<name>A0ABM3VAQ1_MUSDO</name>
<dbReference type="Proteomes" id="UP001652621">
    <property type="component" value="Unplaced"/>
</dbReference>
<reference evidence="3" key="1">
    <citation type="submission" date="2025-08" db="UniProtKB">
        <authorList>
            <consortium name="RefSeq"/>
        </authorList>
    </citation>
    <scope>IDENTIFICATION</scope>
    <source>
        <strain evidence="3">Aabys</strain>
        <tissue evidence="3">Whole body</tissue>
    </source>
</reference>
<gene>
    <name evidence="3" type="primary">LOC131804271</name>
</gene>
<feature type="compositionally biased region" description="Basic residues" evidence="1">
    <location>
        <begin position="234"/>
        <end position="245"/>
    </location>
</feature>
<feature type="region of interest" description="Disordered" evidence="1">
    <location>
        <begin position="37"/>
        <end position="64"/>
    </location>
</feature>
<feature type="region of interest" description="Disordered" evidence="1">
    <location>
        <begin position="198"/>
        <end position="269"/>
    </location>
</feature>
<accession>A0ABM3VAQ1</accession>
<organism evidence="2 3">
    <name type="scientific">Musca domestica</name>
    <name type="common">House fly</name>
    <dbReference type="NCBI Taxonomy" id="7370"/>
    <lineage>
        <taxon>Eukaryota</taxon>
        <taxon>Metazoa</taxon>
        <taxon>Ecdysozoa</taxon>
        <taxon>Arthropoda</taxon>
        <taxon>Hexapoda</taxon>
        <taxon>Insecta</taxon>
        <taxon>Pterygota</taxon>
        <taxon>Neoptera</taxon>
        <taxon>Endopterygota</taxon>
        <taxon>Diptera</taxon>
        <taxon>Brachycera</taxon>
        <taxon>Muscomorpha</taxon>
        <taxon>Muscoidea</taxon>
        <taxon>Muscidae</taxon>
        <taxon>Musca</taxon>
    </lineage>
</organism>
<sequence>MPRRCNCRLCRSKHNNQESDSDSQVCREAWAPQEDILRQRDEFRGSQQRAEGASGEVPSRPRNRGGIRCLVERAVQLHSSEGASFRRAVGSCRKTGEVPASTSCRQSAADTRRDGHSARRSRGGAKQSLHSTAVSRPQRRRSSDSRAPTNRSGSAFAAARIRRRRQQQQEEVLQALADALRSQAEVLAGLVEGLRPRTTGQGQVALSPAQHRGRSTSPRARGQSATSRVGNRPNRQRHRGPRRKGQGGGSKNKDGHIKKANKEARSNPDLLKSCSHSMGAECWSSFIDFFCLIEFC</sequence>
<feature type="compositionally biased region" description="Basic and acidic residues" evidence="1">
    <location>
        <begin position="251"/>
        <end position="266"/>
    </location>
</feature>
<evidence type="ECO:0000313" key="2">
    <source>
        <dbReference type="Proteomes" id="UP001652621"/>
    </source>
</evidence>
<dbReference type="GeneID" id="131804271"/>
<feature type="region of interest" description="Disordered" evidence="1">
    <location>
        <begin position="96"/>
        <end position="163"/>
    </location>
</feature>
<evidence type="ECO:0000256" key="1">
    <source>
        <dbReference type="SAM" id="MobiDB-lite"/>
    </source>
</evidence>
<evidence type="ECO:0000313" key="3">
    <source>
        <dbReference type="RefSeq" id="XP_058982859.1"/>
    </source>
</evidence>
<keyword evidence="2" id="KW-1185">Reference proteome</keyword>